<organism evidence="4 5">
    <name type="scientific">Tetradesmus obliquus</name>
    <name type="common">Green alga</name>
    <name type="synonym">Acutodesmus obliquus</name>
    <dbReference type="NCBI Taxonomy" id="3088"/>
    <lineage>
        <taxon>Eukaryota</taxon>
        <taxon>Viridiplantae</taxon>
        <taxon>Chlorophyta</taxon>
        <taxon>core chlorophytes</taxon>
        <taxon>Chlorophyceae</taxon>
        <taxon>CS clade</taxon>
        <taxon>Sphaeropleales</taxon>
        <taxon>Scenedesmaceae</taxon>
        <taxon>Tetradesmus</taxon>
    </lineage>
</organism>
<evidence type="ECO:0000256" key="3">
    <source>
        <dbReference type="ARBA" id="ARBA00023134"/>
    </source>
</evidence>
<dbReference type="Proteomes" id="UP001244341">
    <property type="component" value="Chromosome 15b"/>
</dbReference>
<dbReference type="PRINTS" id="PR00449">
    <property type="entry name" value="RASTRNSFRMNG"/>
</dbReference>
<dbReference type="EMBL" id="CP126222">
    <property type="protein sequence ID" value="WIA22625.1"/>
    <property type="molecule type" value="Genomic_DNA"/>
</dbReference>
<dbReference type="InterPro" id="IPR032675">
    <property type="entry name" value="LRR_dom_sf"/>
</dbReference>
<dbReference type="Pfam" id="PF00071">
    <property type="entry name" value="Ras"/>
    <property type="match status" value="1"/>
</dbReference>
<evidence type="ECO:0000313" key="4">
    <source>
        <dbReference type="EMBL" id="WIA22625.1"/>
    </source>
</evidence>
<name>A0ABY8UND2_TETOB</name>
<dbReference type="InterPro" id="IPR027417">
    <property type="entry name" value="P-loop_NTPase"/>
</dbReference>
<dbReference type="PROSITE" id="PS51419">
    <property type="entry name" value="RAB"/>
    <property type="match status" value="1"/>
</dbReference>
<proteinExistence type="predicted"/>
<evidence type="ECO:0000256" key="1">
    <source>
        <dbReference type="ARBA" id="ARBA00004430"/>
    </source>
</evidence>
<evidence type="ECO:0000313" key="5">
    <source>
        <dbReference type="Proteomes" id="UP001244341"/>
    </source>
</evidence>
<dbReference type="Gene3D" id="3.40.50.300">
    <property type="entry name" value="P-loop containing nucleotide triphosphate hydrolases"/>
    <property type="match status" value="1"/>
</dbReference>
<comment type="subcellular location">
    <subcellularLocation>
        <location evidence="1">Cytoplasm</location>
        <location evidence="1">Cytoskeleton</location>
        <location evidence="1">Cilium axoneme</location>
    </subcellularLocation>
</comment>
<accession>A0ABY8UND2</accession>
<keyword evidence="2" id="KW-0547">Nucleotide-binding</keyword>
<dbReference type="Gene3D" id="3.80.10.10">
    <property type="entry name" value="Ribonuclease Inhibitor"/>
    <property type="match status" value="1"/>
</dbReference>
<gene>
    <name evidence="4" type="ORF">OEZ85_001048</name>
</gene>
<sequence>MQMAHLTALTKLAIHGNRMVIEEDSLLPPNLVSLRVPMVMHEGPLLQLTRLQHLDIHSCSMPGAAGLAGIARCLTQLTSVTAGWVQIEDEDAPQVISDLAMLPLKSLNVLSYGPPVLNAAADGIEAAAMEYSSPAAVGALLGQLTCLTRLELATGAYRVADVAASLAHLTGLQELELSMTNSERVMLRGRVASYEALVNAIVASKHLRKLRASFPWFEPAAAEGDRPHPSMCLQAATQLTYLDLKDLEDVGSAADGVCEPDWAALLQSLPCVKLGQELTNVKVKLLEAQSVVPEESAALLGSIRLVVVGEPFVGKTALTELIANGQPSKASRSTAGCHIHVKLVDTSGSQAGDGTPRRFFVELWDVSGQPKYEQLRSVFYKQINGVILVYDLTNRKTLARLTKWAAEITQYGSFVAPLADEMAARNIGGLPVPVLVVGNKSDRLRHGGADTLASMINSACSQALSSSVCSSWWRRSIAGLRGRKAPSETNLGADLIMEQHVKGLSASAVSGQLDWELVNTFLAALWERRYKPLSGSAQQEFMQRSVSFGGGLGGLGGVGVGAGGGSRVGDDQDRVDDDWV</sequence>
<evidence type="ECO:0000256" key="2">
    <source>
        <dbReference type="ARBA" id="ARBA00022741"/>
    </source>
</evidence>
<keyword evidence="5" id="KW-1185">Reference proteome</keyword>
<dbReference type="PANTHER" id="PTHR24073">
    <property type="entry name" value="DRAB5-RELATED"/>
    <property type="match status" value="1"/>
</dbReference>
<dbReference type="SMART" id="SM00175">
    <property type="entry name" value="RAB"/>
    <property type="match status" value="1"/>
</dbReference>
<dbReference type="SMART" id="SM00174">
    <property type="entry name" value="RHO"/>
    <property type="match status" value="1"/>
</dbReference>
<protein>
    <recommendedName>
        <fullName evidence="6">Roc domain-containing protein</fullName>
    </recommendedName>
</protein>
<keyword evidence="3" id="KW-0342">GTP-binding</keyword>
<dbReference type="InterPro" id="IPR001806">
    <property type="entry name" value="Small_GTPase"/>
</dbReference>
<dbReference type="SMART" id="SM00173">
    <property type="entry name" value="RAS"/>
    <property type="match status" value="1"/>
</dbReference>
<evidence type="ECO:0008006" key="6">
    <source>
        <dbReference type="Google" id="ProtNLM"/>
    </source>
</evidence>
<reference evidence="4 5" key="1">
    <citation type="submission" date="2023-05" db="EMBL/GenBank/DDBJ databases">
        <title>A 100% complete, gapless, phased diploid assembly of the Scenedesmus obliquus UTEX 3031 genome.</title>
        <authorList>
            <person name="Biondi T.C."/>
            <person name="Hanschen E.R."/>
            <person name="Kwon T."/>
            <person name="Eng W."/>
            <person name="Kruse C.P.S."/>
            <person name="Koehler S.I."/>
            <person name="Kunde Y."/>
            <person name="Gleasner C.D."/>
            <person name="You Mak K.T."/>
            <person name="Polle J."/>
            <person name="Hovde B.T."/>
            <person name="Starkenburg S.R."/>
        </authorList>
    </citation>
    <scope>NUCLEOTIDE SEQUENCE [LARGE SCALE GENOMIC DNA]</scope>
    <source>
        <strain evidence="4 5">DOE0152z</strain>
    </source>
</reference>
<dbReference type="SUPFAM" id="SSF52047">
    <property type="entry name" value="RNI-like"/>
    <property type="match status" value="1"/>
</dbReference>
<dbReference type="SUPFAM" id="SSF52540">
    <property type="entry name" value="P-loop containing nucleoside triphosphate hydrolases"/>
    <property type="match status" value="1"/>
</dbReference>